<dbReference type="Proteomes" id="UP000694255">
    <property type="component" value="Unassembled WGS sequence"/>
</dbReference>
<protein>
    <submittedName>
        <fullName evidence="1">Uncharacterized protein</fullName>
    </submittedName>
</protein>
<organism evidence="1 2">
    <name type="scientific">[Candida] subhashii</name>
    <dbReference type="NCBI Taxonomy" id="561895"/>
    <lineage>
        <taxon>Eukaryota</taxon>
        <taxon>Fungi</taxon>
        <taxon>Dikarya</taxon>
        <taxon>Ascomycota</taxon>
        <taxon>Saccharomycotina</taxon>
        <taxon>Pichiomycetes</taxon>
        <taxon>Debaryomycetaceae</taxon>
        <taxon>Spathaspora</taxon>
    </lineage>
</organism>
<gene>
    <name evidence="1" type="ORF">J8A68_001064</name>
</gene>
<reference evidence="1 2" key="1">
    <citation type="journal article" date="2021" name="DNA Res.">
        <title>Genome analysis of Candida subhashii reveals its hybrid nature and dual mitochondrial genome conformations.</title>
        <authorList>
            <person name="Mixao V."/>
            <person name="Hegedusova E."/>
            <person name="Saus E."/>
            <person name="Pryszcz L.P."/>
            <person name="Cillingova A."/>
            <person name="Nosek J."/>
            <person name="Gabaldon T."/>
        </authorList>
    </citation>
    <scope>NUCLEOTIDE SEQUENCE [LARGE SCALE GENOMIC DNA]</scope>
    <source>
        <strain evidence="1 2">CBS 10753</strain>
    </source>
</reference>
<dbReference type="EMBL" id="JAGSYN010000050">
    <property type="protein sequence ID" value="KAG7665376.1"/>
    <property type="molecule type" value="Genomic_DNA"/>
</dbReference>
<keyword evidence="2" id="KW-1185">Reference proteome</keyword>
<dbReference type="GeneID" id="73467865"/>
<evidence type="ECO:0000313" key="2">
    <source>
        <dbReference type="Proteomes" id="UP000694255"/>
    </source>
</evidence>
<dbReference type="OrthoDB" id="4026335at2759"/>
<name>A0A8J5QIP4_9ASCO</name>
<comment type="caution">
    <text evidence="1">The sequence shown here is derived from an EMBL/GenBank/DDBJ whole genome shotgun (WGS) entry which is preliminary data.</text>
</comment>
<dbReference type="AlphaFoldDB" id="A0A8J5QIP4"/>
<proteinExistence type="predicted"/>
<dbReference type="RefSeq" id="XP_049265608.1">
    <property type="nucleotide sequence ID" value="XM_049404677.1"/>
</dbReference>
<sequence>MFYIPGEAIKTLKQVSYCIPVGLKAVRNYLPKENTPNSVTLILDTIPNLVPPPPEIPQPYLDADRKITVPDPKEVQYIIAIRNEYFTQYKSRIAAERVRLLREMSRFIAWTCLIPTITDLTIYEKKGTAWNGDHFSALDSIKNSILVELVAFASTCDQKDLKEFKNQIPKIILVHRYRKTRLVVNEEEIELSNTLASSQVPLNDEDADEVVDQVLDTYAERTMIVNLCDLRVRTSNFRELVHNGLHNPIESNDDIFNEEFPGTPDLVIAPSINGNASNKLLGYSCVDHNVEERKKAVVYFSHLDFGFQFFTRSLYHYALEKPLLHSGIEPSRNKVSGVIKQHPSKNIVHFFKKVTAIDLENKTNNQFVSTAI</sequence>
<evidence type="ECO:0000313" key="1">
    <source>
        <dbReference type="EMBL" id="KAG7665376.1"/>
    </source>
</evidence>
<accession>A0A8J5QIP4</accession>